<dbReference type="InterPro" id="IPR000782">
    <property type="entry name" value="FAS1_domain"/>
</dbReference>
<protein>
    <submittedName>
        <fullName evidence="3">Fasciclin domain-containing protein</fullName>
    </submittedName>
</protein>
<dbReference type="Pfam" id="PF02469">
    <property type="entry name" value="Fasciclin"/>
    <property type="match status" value="1"/>
</dbReference>
<dbReference type="PANTHER" id="PTHR10900:SF77">
    <property type="entry name" value="FI19380P1"/>
    <property type="match status" value="1"/>
</dbReference>
<dbReference type="SMART" id="SM00554">
    <property type="entry name" value="FAS1"/>
    <property type="match status" value="1"/>
</dbReference>
<keyword evidence="4" id="KW-1185">Reference proteome</keyword>
<proteinExistence type="predicted"/>
<organism evidence="3 4">
    <name type="scientific">Pseudonocardia acidicola</name>
    <dbReference type="NCBI Taxonomy" id="2724939"/>
    <lineage>
        <taxon>Bacteria</taxon>
        <taxon>Bacillati</taxon>
        <taxon>Actinomycetota</taxon>
        <taxon>Actinomycetes</taxon>
        <taxon>Pseudonocardiales</taxon>
        <taxon>Pseudonocardiaceae</taxon>
        <taxon>Pseudonocardia</taxon>
    </lineage>
</organism>
<dbReference type="PROSITE" id="PS50213">
    <property type="entry name" value="FAS1"/>
    <property type="match status" value="1"/>
</dbReference>
<feature type="domain" description="FAS1" evidence="2">
    <location>
        <begin position="82"/>
        <end position="218"/>
    </location>
</feature>
<accession>A0ABX1SAR9</accession>
<feature type="chain" id="PRO_5046325378" evidence="1">
    <location>
        <begin position="30"/>
        <end position="222"/>
    </location>
</feature>
<name>A0ABX1SAR9_9PSEU</name>
<dbReference type="InterPro" id="IPR036378">
    <property type="entry name" value="FAS1_dom_sf"/>
</dbReference>
<keyword evidence="1" id="KW-0732">Signal</keyword>
<dbReference type="PANTHER" id="PTHR10900">
    <property type="entry name" value="PERIOSTIN-RELATED"/>
    <property type="match status" value="1"/>
</dbReference>
<evidence type="ECO:0000313" key="4">
    <source>
        <dbReference type="Proteomes" id="UP000820669"/>
    </source>
</evidence>
<dbReference type="PROSITE" id="PS51257">
    <property type="entry name" value="PROKAR_LIPOPROTEIN"/>
    <property type="match status" value="1"/>
</dbReference>
<evidence type="ECO:0000313" key="3">
    <source>
        <dbReference type="EMBL" id="NMH98009.1"/>
    </source>
</evidence>
<dbReference type="SUPFAM" id="SSF82153">
    <property type="entry name" value="FAS1 domain"/>
    <property type="match status" value="1"/>
</dbReference>
<dbReference type="Proteomes" id="UP000820669">
    <property type="component" value="Unassembled WGS sequence"/>
</dbReference>
<reference evidence="3 4" key="1">
    <citation type="submission" date="2020-04" db="EMBL/GenBank/DDBJ databases">
        <authorList>
            <person name="Klaysubun C."/>
            <person name="Duangmal K."/>
            <person name="Lipun K."/>
        </authorList>
    </citation>
    <scope>NUCLEOTIDE SEQUENCE [LARGE SCALE GENOMIC DNA]</scope>
    <source>
        <strain evidence="3 4">K10HN5</strain>
    </source>
</reference>
<sequence>MRKIQRLAAIGAMAALTVALGACSNSETASTGTAPTSAAAAAAPTSQAMAGNGATTNADVFGSACSQLPTGDAPGSLNNMGPQPVASAASTNPLLTTLVAAVGKVPGLADTLNAAPALTVYAPANSAFEKIPAATLQSVLDNETALKNLLSYHVSGTRYDKDGLLAAGTTTQLAGGTVKVSGSGDNITLTGGNGQSANVVCGNIPTKNATVFVIDSVLMPAG</sequence>
<dbReference type="EMBL" id="JAAXLA010000018">
    <property type="protein sequence ID" value="NMH98009.1"/>
    <property type="molecule type" value="Genomic_DNA"/>
</dbReference>
<evidence type="ECO:0000256" key="1">
    <source>
        <dbReference type="SAM" id="SignalP"/>
    </source>
</evidence>
<dbReference type="Gene3D" id="2.30.180.10">
    <property type="entry name" value="FAS1 domain"/>
    <property type="match status" value="1"/>
</dbReference>
<gene>
    <name evidence="3" type="ORF">HF526_11910</name>
</gene>
<evidence type="ECO:0000259" key="2">
    <source>
        <dbReference type="PROSITE" id="PS50213"/>
    </source>
</evidence>
<dbReference type="InterPro" id="IPR050904">
    <property type="entry name" value="Adhesion/Biosynth-related"/>
</dbReference>
<feature type="signal peptide" evidence="1">
    <location>
        <begin position="1"/>
        <end position="29"/>
    </location>
</feature>
<comment type="caution">
    <text evidence="3">The sequence shown here is derived from an EMBL/GenBank/DDBJ whole genome shotgun (WGS) entry which is preliminary data.</text>
</comment>